<evidence type="ECO:0000313" key="1">
    <source>
        <dbReference type="EMBL" id="MPC46155.1"/>
    </source>
</evidence>
<dbReference type="Proteomes" id="UP000324222">
    <property type="component" value="Unassembled WGS sequence"/>
</dbReference>
<dbReference type="AlphaFoldDB" id="A0A5B7FL52"/>
<comment type="caution">
    <text evidence="1">The sequence shown here is derived from an EMBL/GenBank/DDBJ whole genome shotgun (WGS) entry which is preliminary data.</text>
</comment>
<accession>A0A5B7FL52</accession>
<protein>
    <submittedName>
        <fullName evidence="1">Uncharacterized protein</fullName>
    </submittedName>
</protein>
<name>A0A5B7FL52_PORTR</name>
<organism evidence="1 2">
    <name type="scientific">Portunus trituberculatus</name>
    <name type="common">Swimming crab</name>
    <name type="synonym">Neptunus trituberculatus</name>
    <dbReference type="NCBI Taxonomy" id="210409"/>
    <lineage>
        <taxon>Eukaryota</taxon>
        <taxon>Metazoa</taxon>
        <taxon>Ecdysozoa</taxon>
        <taxon>Arthropoda</taxon>
        <taxon>Crustacea</taxon>
        <taxon>Multicrustacea</taxon>
        <taxon>Malacostraca</taxon>
        <taxon>Eumalacostraca</taxon>
        <taxon>Eucarida</taxon>
        <taxon>Decapoda</taxon>
        <taxon>Pleocyemata</taxon>
        <taxon>Brachyura</taxon>
        <taxon>Eubrachyura</taxon>
        <taxon>Portunoidea</taxon>
        <taxon>Portunidae</taxon>
        <taxon>Portuninae</taxon>
        <taxon>Portunus</taxon>
    </lineage>
</organism>
<keyword evidence="2" id="KW-1185">Reference proteome</keyword>
<gene>
    <name evidence="1" type="ORF">E2C01_039863</name>
</gene>
<proteinExistence type="predicted"/>
<reference evidence="1 2" key="1">
    <citation type="submission" date="2019-05" db="EMBL/GenBank/DDBJ databases">
        <title>Another draft genome of Portunus trituberculatus and its Hox gene families provides insights of decapod evolution.</title>
        <authorList>
            <person name="Jeong J.-H."/>
            <person name="Song I."/>
            <person name="Kim S."/>
            <person name="Choi T."/>
            <person name="Kim D."/>
            <person name="Ryu S."/>
            <person name="Kim W."/>
        </authorList>
    </citation>
    <scope>NUCLEOTIDE SEQUENCE [LARGE SCALE GENOMIC DNA]</scope>
    <source>
        <tissue evidence="1">Muscle</tissue>
    </source>
</reference>
<dbReference type="EMBL" id="VSRR010007067">
    <property type="protein sequence ID" value="MPC46155.1"/>
    <property type="molecule type" value="Genomic_DNA"/>
</dbReference>
<evidence type="ECO:0000313" key="2">
    <source>
        <dbReference type="Proteomes" id="UP000324222"/>
    </source>
</evidence>
<sequence>MQCGIKVSPYAIEFAIGTMSCLTKPLAIRDAKGGGGGEEKNMEKQLMRKMSANKRYEKDNNDN</sequence>